<organism evidence="2 3">
    <name type="scientific">Bifidobacterium scardovii</name>
    <dbReference type="NCBI Taxonomy" id="158787"/>
    <lineage>
        <taxon>Bacteria</taxon>
        <taxon>Bacillati</taxon>
        <taxon>Actinomycetota</taxon>
        <taxon>Actinomycetes</taxon>
        <taxon>Bifidobacteriales</taxon>
        <taxon>Bifidobacteriaceae</taxon>
        <taxon>Bifidobacterium</taxon>
    </lineage>
</organism>
<accession>A0A087DHT4</accession>
<dbReference type="InterPro" id="IPR027417">
    <property type="entry name" value="P-loop_NTPase"/>
</dbReference>
<protein>
    <submittedName>
        <fullName evidence="2">Topology modulation protein</fullName>
    </submittedName>
</protein>
<dbReference type="STRING" id="158787.BSCA_0901"/>
<name>A0A087DHT4_9BIFI</name>
<dbReference type="AlphaFoldDB" id="A0A087DHT4"/>
<dbReference type="Proteomes" id="UP000029033">
    <property type="component" value="Unassembled WGS sequence"/>
</dbReference>
<evidence type="ECO:0000313" key="3">
    <source>
        <dbReference type="Proteomes" id="UP000029033"/>
    </source>
</evidence>
<gene>
    <name evidence="2" type="ORF">BSCA_0901</name>
</gene>
<keyword evidence="3" id="KW-1185">Reference proteome</keyword>
<comment type="caution">
    <text evidence="2">The sequence shown here is derived from an EMBL/GenBank/DDBJ whole genome shotgun (WGS) entry which is preliminary data.</text>
</comment>
<dbReference type="InterPro" id="IPR052922">
    <property type="entry name" value="Cytidylate_Kinase-2"/>
</dbReference>
<dbReference type="GeneID" id="85165886"/>
<reference evidence="2 3" key="1">
    <citation type="submission" date="2014-03" db="EMBL/GenBank/DDBJ databases">
        <title>Genomics of Bifidobacteria.</title>
        <authorList>
            <person name="Ventura M."/>
            <person name="Milani C."/>
            <person name="Lugli G.A."/>
        </authorList>
    </citation>
    <scope>NUCLEOTIDE SEQUENCE [LARGE SCALE GENOMIC DNA]</scope>
    <source>
        <strain evidence="2 3">LMG 21589</strain>
    </source>
</reference>
<dbReference type="Gene3D" id="3.40.50.300">
    <property type="entry name" value="P-loop containing nucleotide triphosphate hydrolases"/>
    <property type="match status" value="1"/>
</dbReference>
<dbReference type="SUPFAM" id="SSF52540">
    <property type="entry name" value="P-loop containing nucleoside triphosphate hydrolases"/>
    <property type="match status" value="1"/>
</dbReference>
<evidence type="ECO:0000313" key="2">
    <source>
        <dbReference type="EMBL" id="KFI95084.1"/>
    </source>
</evidence>
<proteinExistence type="predicted"/>
<dbReference type="PANTHER" id="PTHR37816">
    <property type="entry name" value="YALI0E33011P"/>
    <property type="match status" value="1"/>
</dbReference>
<sequence length="214" mass="23701">MTAHGTGAYGAHDTPGGTGADAVASGAPRRIAIIGYSGGGKSTLARALGESLGLPVLHLDAVQFLPGWRTRPVGEQRSMVAEFLERHDAWVIDGNYSDLCERERLASADLIVMLLFNRFARLWRVCKRLHAYRGRSRPSMAAGCEERLDAEFVWWVLHQGCDASHRNRYRAIRHRHASKTVVIRNQRQLTRFTQGLCRQQLRTAAPAAAAASRS</sequence>
<feature type="region of interest" description="Disordered" evidence="1">
    <location>
        <begin position="1"/>
        <end position="22"/>
    </location>
</feature>
<evidence type="ECO:0000256" key="1">
    <source>
        <dbReference type="SAM" id="MobiDB-lite"/>
    </source>
</evidence>
<dbReference type="EMBL" id="JGZO01000004">
    <property type="protein sequence ID" value="KFI95084.1"/>
    <property type="molecule type" value="Genomic_DNA"/>
</dbReference>
<dbReference type="RefSeq" id="WP_193349491.1">
    <property type="nucleotide sequence ID" value="NZ_CAJPMS010000008.1"/>
</dbReference>
<dbReference type="PANTHER" id="PTHR37816:SF3">
    <property type="entry name" value="MODULATES DNA TOPOLOGY"/>
    <property type="match status" value="1"/>
</dbReference>
<dbReference type="eggNOG" id="COG0563">
    <property type="taxonomic scope" value="Bacteria"/>
</dbReference>